<evidence type="ECO:0008006" key="4">
    <source>
        <dbReference type="Google" id="ProtNLM"/>
    </source>
</evidence>
<dbReference type="Proteomes" id="UP000003081">
    <property type="component" value="Unassembled WGS sequence"/>
</dbReference>
<dbReference type="Pfam" id="PF13730">
    <property type="entry name" value="HTH_36"/>
    <property type="match status" value="1"/>
</dbReference>
<evidence type="ECO:0000256" key="1">
    <source>
        <dbReference type="SAM" id="MobiDB-lite"/>
    </source>
</evidence>
<feature type="compositionally biased region" description="Basic and acidic residues" evidence="1">
    <location>
        <begin position="136"/>
        <end position="145"/>
    </location>
</feature>
<evidence type="ECO:0000313" key="3">
    <source>
        <dbReference type="Proteomes" id="UP000003081"/>
    </source>
</evidence>
<dbReference type="Gene3D" id="1.10.10.10">
    <property type="entry name" value="Winged helix-like DNA-binding domain superfamily/Winged helix DNA-binding domain"/>
    <property type="match status" value="1"/>
</dbReference>
<name>C4II59_CLOBU</name>
<protein>
    <recommendedName>
        <fullName evidence="4">Helix-turn-helix domain-containing protein</fullName>
    </recommendedName>
</protein>
<dbReference type="InterPro" id="IPR036388">
    <property type="entry name" value="WH-like_DNA-bd_sf"/>
</dbReference>
<organism evidence="2 3">
    <name type="scientific">Clostridium butyricum E4 str. BoNT E BL5262</name>
    <dbReference type="NCBI Taxonomy" id="632245"/>
    <lineage>
        <taxon>Bacteria</taxon>
        <taxon>Bacillati</taxon>
        <taxon>Bacillota</taxon>
        <taxon>Clostridia</taxon>
        <taxon>Eubacteriales</taxon>
        <taxon>Clostridiaceae</taxon>
        <taxon>Clostridium</taxon>
    </lineage>
</organism>
<dbReference type="AlphaFoldDB" id="C4II59"/>
<gene>
    <name evidence="2" type="ORF">CLP_2943</name>
</gene>
<dbReference type="eggNOG" id="ENOG5030IYD">
    <property type="taxonomic scope" value="Bacteria"/>
</dbReference>
<reference evidence="2 3" key="1">
    <citation type="submission" date="2009-08" db="EMBL/GenBank/DDBJ databases">
        <authorList>
            <person name="Shrivastava S."/>
            <person name="Brinkac L.B."/>
            <person name="Brown J.L."/>
            <person name="Bruce D.B."/>
            <person name="Detter C."/>
            <person name="Green L.D."/>
            <person name="Munk C.A."/>
            <person name="Rogers Y.C."/>
            <person name="Tapia R."/>
            <person name="Sims D.R."/>
            <person name="Smith L.A."/>
            <person name="Smith T.J."/>
            <person name="Sutton G."/>
            <person name="Brettin T."/>
        </authorList>
    </citation>
    <scope>NUCLEOTIDE SEQUENCE [LARGE SCALE GENOMIC DNA]</scope>
    <source>
        <strain evidence="3">E4 str. BoNT E BL5262</strain>
    </source>
</reference>
<accession>C4II59</accession>
<proteinExistence type="predicted"/>
<keyword evidence="3" id="KW-1185">Reference proteome</keyword>
<evidence type="ECO:0000313" key="2">
    <source>
        <dbReference type="EMBL" id="EEP54284.1"/>
    </source>
</evidence>
<dbReference type="HOGENOM" id="CLU_080364_0_0_9"/>
<sequence length="281" mass="31908">MDELFCQGIYEEGYGMISQMVMRSELSIGAKALYAYISSFAGAGRTAFPPLALMCNDLGMSEKTIYKCRRELVDNNLITITKNRDGKKYSNNVYTLILNPDNFAAKRDKNNDEPSNFERVQNEHSKFEPVQNDQVQESKENSHSFEHGKFERVQFEPGSNVGTKSNNIKINKKEKEKSEFDELIESYTENSKLKETIYEFIKARTAMKKTPTTLAMKKILSKLDSLSSNDEKKIEIIETSIMNGWSGVFPLKEKSNVIPITKNTTTSIDANRFDLSKLGGI</sequence>
<feature type="region of interest" description="Disordered" evidence="1">
    <location>
        <begin position="105"/>
        <end position="145"/>
    </location>
</feature>
<dbReference type="EMBL" id="ACOM01000005">
    <property type="protein sequence ID" value="EEP54284.1"/>
    <property type="molecule type" value="Genomic_DNA"/>
</dbReference>
<comment type="caution">
    <text evidence="2">The sequence shown here is derived from an EMBL/GenBank/DDBJ whole genome shotgun (WGS) entry which is preliminary data.</text>
</comment>
<dbReference type="RefSeq" id="WP_003415190.1">
    <property type="nucleotide sequence ID" value="NZ_ACOM01000005.1"/>
</dbReference>